<dbReference type="EnsemblMetazoa" id="XM_030980713">
    <property type="protein sequence ID" value="XP_030836573"/>
    <property type="gene ID" value="LOC574751"/>
</dbReference>
<dbReference type="GO" id="GO:0006357">
    <property type="term" value="P:regulation of transcription by RNA polymerase II"/>
    <property type="evidence" value="ECO:0000318"/>
    <property type="project" value="GO_Central"/>
</dbReference>
<dbReference type="RefSeq" id="XP_030836573.1">
    <property type="nucleotide sequence ID" value="XM_030980713.1"/>
</dbReference>
<feature type="domain" description="C2H2-type" evidence="9">
    <location>
        <begin position="359"/>
        <end position="388"/>
    </location>
</feature>
<evidence type="ECO:0000256" key="4">
    <source>
        <dbReference type="ARBA" id="ARBA00022771"/>
    </source>
</evidence>
<reference evidence="11" key="1">
    <citation type="submission" date="2015-02" db="EMBL/GenBank/DDBJ databases">
        <title>Genome sequencing for Strongylocentrotus purpuratus.</title>
        <authorList>
            <person name="Murali S."/>
            <person name="Liu Y."/>
            <person name="Vee V."/>
            <person name="English A."/>
            <person name="Wang M."/>
            <person name="Skinner E."/>
            <person name="Han Y."/>
            <person name="Muzny D.M."/>
            <person name="Worley K.C."/>
            <person name="Gibbs R.A."/>
        </authorList>
    </citation>
    <scope>NUCLEOTIDE SEQUENCE</scope>
</reference>
<protein>
    <recommendedName>
        <fullName evidence="9">C2H2-type domain-containing protein</fullName>
    </recommendedName>
</protein>
<dbReference type="PANTHER" id="PTHR23235:SF150">
    <property type="entry name" value="KRUEPPEL-LIKE FACTOR LUNA"/>
    <property type="match status" value="1"/>
</dbReference>
<feature type="region of interest" description="Disordered" evidence="8">
    <location>
        <begin position="138"/>
        <end position="203"/>
    </location>
</feature>
<dbReference type="Gene3D" id="3.30.160.60">
    <property type="entry name" value="Classic Zinc Finger"/>
    <property type="match status" value="3"/>
</dbReference>
<dbReference type="SMART" id="SM00355">
    <property type="entry name" value="ZnF_C2H2"/>
    <property type="match status" value="3"/>
</dbReference>
<dbReference type="GO" id="GO:0005634">
    <property type="term" value="C:nucleus"/>
    <property type="evidence" value="ECO:0007669"/>
    <property type="project" value="UniProtKB-SubCell"/>
</dbReference>
<proteinExistence type="predicted"/>
<keyword evidence="5" id="KW-0862">Zinc</keyword>
<reference evidence="10" key="2">
    <citation type="submission" date="2021-01" db="UniProtKB">
        <authorList>
            <consortium name="EnsemblMetazoa"/>
        </authorList>
    </citation>
    <scope>IDENTIFICATION</scope>
</reference>
<dbReference type="OrthoDB" id="4748970at2759"/>
<comment type="subcellular location">
    <subcellularLocation>
        <location evidence="1">Nucleus</location>
    </subcellularLocation>
</comment>
<dbReference type="GO" id="GO:0000978">
    <property type="term" value="F:RNA polymerase II cis-regulatory region sequence-specific DNA binding"/>
    <property type="evidence" value="ECO:0000318"/>
    <property type="project" value="GO_Central"/>
</dbReference>
<name>A0A7M7NH94_STRPU</name>
<evidence type="ECO:0000259" key="9">
    <source>
        <dbReference type="PROSITE" id="PS50157"/>
    </source>
</evidence>
<accession>A0A7M7NH94</accession>
<dbReference type="FunFam" id="3.30.160.60:FF:000018">
    <property type="entry name" value="Krueppel-like factor 15"/>
    <property type="match status" value="1"/>
</dbReference>
<evidence type="ECO:0000313" key="10">
    <source>
        <dbReference type="EnsemblMetazoa" id="XP_030836573"/>
    </source>
</evidence>
<keyword evidence="6" id="KW-0539">Nucleus</keyword>
<dbReference type="SUPFAM" id="SSF118310">
    <property type="entry name" value="AN1-like Zinc finger"/>
    <property type="match status" value="1"/>
</dbReference>
<evidence type="ECO:0000256" key="5">
    <source>
        <dbReference type="ARBA" id="ARBA00022833"/>
    </source>
</evidence>
<evidence type="ECO:0000256" key="6">
    <source>
        <dbReference type="ARBA" id="ARBA00023242"/>
    </source>
</evidence>
<dbReference type="KEGG" id="spu:574751"/>
<dbReference type="GO" id="GO:0008270">
    <property type="term" value="F:zinc ion binding"/>
    <property type="evidence" value="ECO:0007669"/>
    <property type="project" value="UniProtKB-KW"/>
</dbReference>
<evidence type="ECO:0000256" key="8">
    <source>
        <dbReference type="SAM" id="MobiDB-lite"/>
    </source>
</evidence>
<feature type="compositionally biased region" description="Acidic residues" evidence="8">
    <location>
        <begin position="164"/>
        <end position="177"/>
    </location>
</feature>
<feature type="domain" description="C2H2-type" evidence="9">
    <location>
        <begin position="389"/>
        <end position="418"/>
    </location>
</feature>
<keyword evidence="4 7" id="KW-0863">Zinc-finger</keyword>
<dbReference type="InterPro" id="IPR036236">
    <property type="entry name" value="Znf_C2H2_sf"/>
</dbReference>
<dbReference type="AlphaFoldDB" id="A0A7M7NH94"/>
<dbReference type="PROSITE" id="PS00028">
    <property type="entry name" value="ZINC_FINGER_C2H2_1"/>
    <property type="match status" value="3"/>
</dbReference>
<keyword evidence="11" id="KW-1185">Reference proteome</keyword>
<dbReference type="GeneID" id="574751"/>
<evidence type="ECO:0000256" key="3">
    <source>
        <dbReference type="ARBA" id="ARBA00022737"/>
    </source>
</evidence>
<evidence type="ECO:0000256" key="2">
    <source>
        <dbReference type="ARBA" id="ARBA00022723"/>
    </source>
</evidence>
<dbReference type="OMA" id="MQCEYIT"/>
<organism evidence="10 11">
    <name type="scientific">Strongylocentrotus purpuratus</name>
    <name type="common">Purple sea urchin</name>
    <dbReference type="NCBI Taxonomy" id="7668"/>
    <lineage>
        <taxon>Eukaryota</taxon>
        <taxon>Metazoa</taxon>
        <taxon>Echinodermata</taxon>
        <taxon>Eleutherozoa</taxon>
        <taxon>Echinozoa</taxon>
        <taxon>Echinoidea</taxon>
        <taxon>Euechinoidea</taxon>
        <taxon>Echinacea</taxon>
        <taxon>Camarodonta</taxon>
        <taxon>Echinidea</taxon>
        <taxon>Strongylocentrotidae</taxon>
        <taxon>Strongylocentrotus</taxon>
    </lineage>
</organism>
<dbReference type="PROSITE" id="PS50157">
    <property type="entry name" value="ZINC_FINGER_C2H2_2"/>
    <property type="match status" value="3"/>
</dbReference>
<dbReference type="SUPFAM" id="SSF57667">
    <property type="entry name" value="beta-beta-alpha zinc fingers"/>
    <property type="match status" value="2"/>
</dbReference>
<sequence>MLLEGVAAHIVGDCQTRKACTDLSIRNNNTVHTIMECVPSSSVETSLKKLRPILPAEEKRRDQGADVIGRNKYCAYTKCNEDEQVYTACDECMRTFCNKHINSGIHTCHQQKAATLGPLTVTHTTSSGTMHDGVIVYRSPPPGCSSIEDSKTMYSSPSPPSLVEDQDQDQDQEEEPYQTEPVDLSVPRKRSNSQSESNKTIYPAKSFKTYHKVDSNGALDLKKHSAATLNIPSPVLRHNDRRHDMDDMLTADDMVDEEDDHEDDDDQPNVSLESITRTGAGALIKITRAAEILSLLPRTSDLISENLARTWQPPHHAISHQSSGSRRGPRMVVPTAGDPNLPLSLQTVVMDHGKRRRVHQCDFAGCNKVYTKSSHLKAHRRTHTGEKPYKCQWDGCGWSFARSDELTRHYRKHTGDKPFKCTHCDRAFSRSDHLSLHMKRH</sequence>
<dbReference type="Gene3D" id="4.10.1110.10">
    <property type="entry name" value="AN1-like Zinc finger"/>
    <property type="match status" value="1"/>
</dbReference>
<dbReference type="Proteomes" id="UP000007110">
    <property type="component" value="Unassembled WGS sequence"/>
</dbReference>
<keyword evidence="2" id="KW-0479">Metal-binding</keyword>
<dbReference type="GO" id="GO:0000981">
    <property type="term" value="F:DNA-binding transcription factor activity, RNA polymerase II-specific"/>
    <property type="evidence" value="ECO:0000318"/>
    <property type="project" value="GO_Central"/>
</dbReference>
<dbReference type="Pfam" id="PF00096">
    <property type="entry name" value="zf-C2H2"/>
    <property type="match status" value="3"/>
</dbReference>
<dbReference type="FunFam" id="3.30.160.60:FF:000736">
    <property type="entry name" value="Zinc finger protein 423"/>
    <property type="match status" value="1"/>
</dbReference>
<dbReference type="InterPro" id="IPR013087">
    <property type="entry name" value="Znf_C2H2_type"/>
</dbReference>
<dbReference type="InParanoid" id="A0A7M7NH94"/>
<evidence type="ECO:0000256" key="7">
    <source>
        <dbReference type="PROSITE-ProRule" id="PRU00042"/>
    </source>
</evidence>
<evidence type="ECO:0000313" key="11">
    <source>
        <dbReference type="Proteomes" id="UP000007110"/>
    </source>
</evidence>
<feature type="domain" description="C2H2-type" evidence="9">
    <location>
        <begin position="419"/>
        <end position="441"/>
    </location>
</feature>
<dbReference type="PANTHER" id="PTHR23235">
    <property type="entry name" value="KRUEPPEL-LIKE TRANSCRIPTION FACTOR"/>
    <property type="match status" value="1"/>
</dbReference>
<dbReference type="FunFam" id="3.30.160.60:FF:000021">
    <property type="entry name" value="Basic krueppel-like factor 3"/>
    <property type="match status" value="1"/>
</dbReference>
<keyword evidence="3" id="KW-0677">Repeat</keyword>
<evidence type="ECO:0000256" key="1">
    <source>
        <dbReference type="ARBA" id="ARBA00004123"/>
    </source>
</evidence>
<dbReference type="InterPro" id="IPR035896">
    <property type="entry name" value="AN1-like_Znf"/>
</dbReference>